<name>A0A375ECG3_9BURK</name>
<dbReference type="Proteomes" id="UP000256952">
    <property type="component" value="Chromosome CBM2613_b"/>
</dbReference>
<sequence>MKNANHLPIAQTPFSGQTINNIGGQRLHFAIVQQVPF</sequence>
<proteinExistence type="predicted"/>
<dbReference type="AlphaFoldDB" id="A0A375ECG3"/>
<comment type="caution">
    <text evidence="1">The sequence shown here is derived from an EMBL/GenBank/DDBJ whole genome shotgun (WGS) entry which is preliminary data.</text>
</comment>
<organism evidence="1">
    <name type="scientific">Cupriavidus taiwanensis</name>
    <dbReference type="NCBI Taxonomy" id="164546"/>
    <lineage>
        <taxon>Bacteria</taxon>
        <taxon>Pseudomonadati</taxon>
        <taxon>Pseudomonadota</taxon>
        <taxon>Betaproteobacteria</taxon>
        <taxon>Burkholderiales</taxon>
        <taxon>Burkholderiaceae</taxon>
        <taxon>Cupriavidus</taxon>
    </lineage>
</organism>
<protein>
    <submittedName>
        <fullName evidence="1">Uncharacterized protein</fullName>
    </submittedName>
</protein>
<accession>A0A375ECG3</accession>
<dbReference type="EMBL" id="OFTH01000047">
    <property type="protein sequence ID" value="SOZ72995.1"/>
    <property type="molecule type" value="Genomic_DNA"/>
</dbReference>
<gene>
    <name evidence="1" type="ORF">CBM2613_B50137</name>
</gene>
<reference evidence="1" key="1">
    <citation type="submission" date="2018-01" db="EMBL/GenBank/DDBJ databases">
        <authorList>
            <person name="Clerissi C."/>
        </authorList>
    </citation>
    <scope>NUCLEOTIDE SEQUENCE</scope>
    <source>
        <strain evidence="1">Cupriavidus taiwanensis STM 8556</strain>
    </source>
</reference>
<evidence type="ECO:0000313" key="1">
    <source>
        <dbReference type="EMBL" id="SOZ72995.1"/>
    </source>
</evidence>